<dbReference type="EMBL" id="LR134406">
    <property type="protein sequence ID" value="VEH71174.1"/>
    <property type="molecule type" value="Genomic_DNA"/>
</dbReference>
<dbReference type="SUPFAM" id="SSF51120">
    <property type="entry name" value="beta-Roll"/>
    <property type="match status" value="1"/>
</dbReference>
<dbReference type="InterPro" id="IPR012334">
    <property type="entry name" value="Pectin_lyas_fold"/>
</dbReference>
<dbReference type="PROSITE" id="PS00330">
    <property type="entry name" value="HEMOLYSIN_CALCIUM"/>
    <property type="match status" value="1"/>
</dbReference>
<dbReference type="InterPro" id="IPR006626">
    <property type="entry name" value="PbH1"/>
</dbReference>
<keyword evidence="4" id="KW-0378">Hydrolase</keyword>
<dbReference type="Gene3D" id="2.160.20.10">
    <property type="entry name" value="Single-stranded right-handed beta-helix, Pectin lyase-like"/>
    <property type="match status" value="1"/>
</dbReference>
<gene>
    <name evidence="4" type="primary">prtB</name>
    <name evidence="4" type="ORF">NCTC12967_02491</name>
</gene>
<dbReference type="InterPro" id="IPR001343">
    <property type="entry name" value="Hemolysn_Ca-bd"/>
</dbReference>
<evidence type="ECO:0000313" key="5">
    <source>
        <dbReference type="Proteomes" id="UP000273044"/>
    </source>
</evidence>
<dbReference type="InterPro" id="IPR018511">
    <property type="entry name" value="Hemolysin-typ_Ca-bd_CS"/>
</dbReference>
<dbReference type="InterPro" id="IPR007742">
    <property type="entry name" value="NosD_dom"/>
</dbReference>
<dbReference type="GO" id="GO:0016787">
    <property type="term" value="F:hydrolase activity"/>
    <property type="evidence" value="ECO:0007669"/>
    <property type="project" value="UniProtKB-KW"/>
</dbReference>
<dbReference type="PROSITE" id="PS51257">
    <property type="entry name" value="PROKAR_LIPOPROTEIN"/>
    <property type="match status" value="1"/>
</dbReference>
<feature type="chain" id="PRO_5018675921" evidence="2">
    <location>
        <begin position="24"/>
        <end position="829"/>
    </location>
</feature>
<dbReference type="PRINTS" id="PR00313">
    <property type="entry name" value="CABNDNGRPT"/>
</dbReference>
<evidence type="ECO:0000256" key="2">
    <source>
        <dbReference type="SAM" id="SignalP"/>
    </source>
</evidence>
<keyword evidence="5" id="KW-1185">Reference proteome</keyword>
<dbReference type="Gene3D" id="2.150.10.10">
    <property type="entry name" value="Serralysin-like metalloprotease, C-terminal"/>
    <property type="match status" value="1"/>
</dbReference>
<protein>
    <submittedName>
        <fullName evidence="4">Serralysin B</fullName>
        <ecNumber evidence="4">3.4.24.40</ecNumber>
    </submittedName>
</protein>
<feature type="domain" description="Periplasmic copper-binding protein NosD beta helix" evidence="3">
    <location>
        <begin position="285"/>
        <end position="525"/>
    </location>
</feature>
<evidence type="ECO:0000313" key="4">
    <source>
        <dbReference type="EMBL" id="VEH71174.1"/>
    </source>
</evidence>
<feature type="signal peptide" evidence="2">
    <location>
        <begin position="1"/>
        <end position="23"/>
    </location>
</feature>
<name>A0A3S4Y8P6_9ACTN</name>
<dbReference type="SUPFAM" id="SSF51126">
    <property type="entry name" value="Pectin lyase-like"/>
    <property type="match status" value="1"/>
</dbReference>
<evidence type="ECO:0000256" key="1">
    <source>
        <dbReference type="SAM" id="MobiDB-lite"/>
    </source>
</evidence>
<organism evidence="4 5">
    <name type="scientific">Arachnia propionica</name>
    <dbReference type="NCBI Taxonomy" id="1750"/>
    <lineage>
        <taxon>Bacteria</taxon>
        <taxon>Bacillati</taxon>
        <taxon>Actinomycetota</taxon>
        <taxon>Actinomycetes</taxon>
        <taxon>Propionibacteriales</taxon>
        <taxon>Propionibacteriaceae</taxon>
        <taxon>Arachnia</taxon>
    </lineage>
</organism>
<accession>A0A3S4Y8P6</accession>
<reference evidence="4 5" key="1">
    <citation type="submission" date="2018-12" db="EMBL/GenBank/DDBJ databases">
        <authorList>
            <consortium name="Pathogen Informatics"/>
        </authorList>
    </citation>
    <scope>NUCLEOTIDE SEQUENCE [LARGE SCALE GENOMIC DNA]</scope>
    <source>
        <strain evidence="4 5">NCTC12967</strain>
    </source>
</reference>
<feature type="region of interest" description="Disordered" evidence="1">
    <location>
        <begin position="26"/>
        <end position="80"/>
    </location>
</feature>
<dbReference type="EC" id="3.4.24.40" evidence="4"/>
<evidence type="ECO:0000259" key="3">
    <source>
        <dbReference type="Pfam" id="PF05048"/>
    </source>
</evidence>
<dbReference type="GO" id="GO:0005509">
    <property type="term" value="F:calcium ion binding"/>
    <property type="evidence" value="ECO:0007669"/>
    <property type="project" value="InterPro"/>
</dbReference>
<dbReference type="GeneID" id="64407924"/>
<dbReference type="SMART" id="SM00710">
    <property type="entry name" value="PbH1"/>
    <property type="match status" value="6"/>
</dbReference>
<keyword evidence="2" id="KW-0732">Signal</keyword>
<dbReference type="RefSeq" id="WP_061788034.1">
    <property type="nucleotide sequence ID" value="NZ_LR134406.1"/>
</dbReference>
<dbReference type="Pfam" id="PF05048">
    <property type="entry name" value="NosD"/>
    <property type="match status" value="1"/>
</dbReference>
<dbReference type="Proteomes" id="UP000273044">
    <property type="component" value="Chromosome"/>
</dbReference>
<dbReference type="InterPro" id="IPR011049">
    <property type="entry name" value="Serralysin-like_metalloprot_C"/>
</dbReference>
<proteinExistence type="predicted"/>
<dbReference type="Pfam" id="PF00353">
    <property type="entry name" value="HemolysinCabind"/>
    <property type="match status" value="1"/>
</dbReference>
<dbReference type="AlphaFoldDB" id="A0A3S4Y8P6"/>
<sequence>MNSPSRPLLTTLVCSLVALTGCASPSVREALSPSDSPATTRQAEDPLCPGPVPTSPHSASAGNIPSAPAATATQPGSGLPEFHSLAEARKQLPKDSEGFVLTDGITSLTYAKGAGDGEVTINGTMYATTFEEVKDGKKEGFVPLLAQDIPADATSTLKAALELAKQRGVGVRLSPSQSYTVSAELQLPKGVKYFDGAGATITTAIKNGTSNDPKNVFRIAPGSSGTTLTNITIDMTGSDPYTRGVLAFARSEENISDVTISGLTIANSRYRGIAVVGREGDVDNIRIENNQVTVRPEHQRTEGVVAIGVYSGLSKDSTPVYDRFVTTGEVPKLTHRATRVTVSGNRVTGGYYGIEFSGVGCSIVSNNFSTMNTRNLSMQDSSHGNTVEDNHFSYSISSSIHLAYGSHDNTIQRNTIVTGISMGQGLLQVYQGSHDNTFRDNTVEVFEDKTVQVFKEDKPGEIDDTPKQPHWMLYVGPHSDNNTFTGNVLSGKADRSVVAVESVWDKKSSFSGEVSGKPYSYMGNHPGYPDTSIEVDYAGGRRELTGTTITGNVMLPTGTPFYLAADVSKGLKVKGNDVAGASEGNERLIGNNTGLNLSGNQLAGTGYPVDKPLVQHEGTLDGVGTARITYTDRTIGTHHSRITTQQGDAKDTNLVVDSPDDTVTDAGGIDTLNAAVDSTLPSGVENLRMLGSGPLRATGNDLSNTMRGNSADNVIDGAAGDDTLAGGQGKDTLTGGAGNDRFVLDGQLNGDLDEITDFTTGQDRINLPVATFGGLSGNWFTTGTVTATTRVYQQGETLFFDADGSGALFTPVAFATLPPGVQLTVNDFA</sequence>
<dbReference type="InterPro" id="IPR011050">
    <property type="entry name" value="Pectin_lyase_fold/virulence"/>
</dbReference>